<protein>
    <submittedName>
        <fullName evidence="3">Thiazolinyl imide reductase</fullName>
    </submittedName>
</protein>
<dbReference type="InterPro" id="IPR000683">
    <property type="entry name" value="Gfo/Idh/MocA-like_OxRdtase_N"/>
</dbReference>
<dbReference type="AlphaFoldDB" id="C7HT38"/>
<dbReference type="InterPro" id="IPR036291">
    <property type="entry name" value="NAD(P)-bd_dom_sf"/>
</dbReference>
<organism evidence="3 4">
    <name type="scientific">Anaerococcus vaginalis ATCC 51170</name>
    <dbReference type="NCBI Taxonomy" id="655811"/>
    <lineage>
        <taxon>Bacteria</taxon>
        <taxon>Bacillati</taxon>
        <taxon>Bacillota</taxon>
        <taxon>Tissierellia</taxon>
        <taxon>Tissierellales</taxon>
        <taxon>Peptoniphilaceae</taxon>
        <taxon>Anaerococcus</taxon>
    </lineage>
</organism>
<dbReference type="GO" id="GO:0000166">
    <property type="term" value="F:nucleotide binding"/>
    <property type="evidence" value="ECO:0007669"/>
    <property type="project" value="InterPro"/>
</dbReference>
<gene>
    <name evidence="3" type="ORF">HMPREF0078_0439</name>
</gene>
<feature type="domain" description="Thiazolinyl imine reductase-like C-terminal" evidence="2">
    <location>
        <begin position="154"/>
        <end position="249"/>
    </location>
</feature>
<proteinExistence type="predicted"/>
<dbReference type="eggNOG" id="COG4693">
    <property type="taxonomic scope" value="Bacteria"/>
</dbReference>
<sequence length="355" mass="40708">MKEKYKMKKRLKAIVCGTNFGEFYLKALKRAESDFQIVGIIGRGSERSKTLSKKYNVPLYFNVEELPSDIDLACVIVRSEGTGGDGTELCIDLLNKGINVIQEQPVYQEHLYKCYKLAREKNLIYLTANLYSNLSNMQSFAVYAKKLNIYSKLEYISVSFSTQLSYVALDLLAISGILGDLELDNNIIKGLGPFDILYGNIGKLPILIEFNNQLNPKTPDYNMQLMYSFKLYYEDGVLSLNDAYGDVAWRPRTYLKGAKDDLNIGKESIYKVLNSLKETSTSKFFQTYWIDSITAELIKMKKYMNSGKLDIRRVNRELSTSKKWEILQKKAGYAKFMETSKEKLLLLSDIKIFDE</sequence>
<dbReference type="Pfam" id="PF21390">
    <property type="entry name" value="Irp3-like_C"/>
    <property type="match status" value="1"/>
</dbReference>
<evidence type="ECO:0000313" key="4">
    <source>
        <dbReference type="Proteomes" id="UP000003821"/>
    </source>
</evidence>
<dbReference type="InterPro" id="IPR048655">
    <property type="entry name" value="Irp3-like_C"/>
</dbReference>
<accession>C7HT38</accession>
<dbReference type="Gene3D" id="3.40.50.720">
    <property type="entry name" value="NAD(P)-binding Rossmann-like Domain"/>
    <property type="match status" value="1"/>
</dbReference>
<keyword evidence="4" id="KW-1185">Reference proteome</keyword>
<reference evidence="3 4" key="1">
    <citation type="submission" date="2009-08" db="EMBL/GenBank/DDBJ databases">
        <authorList>
            <person name="Muzny D."/>
            <person name="Qin X."/>
            <person name="Deng J."/>
            <person name="Jiang H."/>
            <person name="Liu Y."/>
            <person name="Qu J."/>
            <person name="Song X.-Z."/>
            <person name="Zhang L."/>
            <person name="Thornton R."/>
            <person name="Coyle M."/>
            <person name="Francisco L."/>
            <person name="Jackson L."/>
            <person name="Javaid M."/>
            <person name="Korchina V."/>
            <person name="Kovar C."/>
            <person name="Mata R."/>
            <person name="Mathew T."/>
            <person name="Ngo R."/>
            <person name="Nguyen L."/>
            <person name="Nguyen N."/>
            <person name="Okwuonu G."/>
            <person name="Ongeri F."/>
            <person name="Pham C."/>
            <person name="Simmons D."/>
            <person name="Wilczek-Boney K."/>
            <person name="Hale W."/>
            <person name="Jakkamsetti A."/>
            <person name="Pham P."/>
            <person name="Ruth R."/>
            <person name="San Lucas F."/>
            <person name="Warren J."/>
            <person name="Zhang J."/>
            <person name="Zhao Z."/>
            <person name="Zhou C."/>
            <person name="Zhu D."/>
            <person name="Lee S."/>
            <person name="Bess C."/>
            <person name="Blankenburg K."/>
            <person name="Forbes L."/>
            <person name="Fu Q."/>
            <person name="Gubbala S."/>
            <person name="Hirani K."/>
            <person name="Jayaseelan J.C."/>
            <person name="Lara F."/>
            <person name="Munidasa M."/>
            <person name="Palculict T."/>
            <person name="Patil S."/>
            <person name="Pu L.-L."/>
            <person name="Saada N."/>
            <person name="Tang L."/>
            <person name="Weissenberger G."/>
            <person name="Zhu Y."/>
            <person name="Hemphill L."/>
            <person name="Shang Y."/>
            <person name="Youmans B."/>
            <person name="Ayvaz T."/>
            <person name="Ross M."/>
            <person name="Santibanez J."/>
            <person name="Aqrawi P."/>
            <person name="Gross S."/>
            <person name="Joshi V."/>
            <person name="Fowler G."/>
            <person name="Nazareth L."/>
            <person name="Reid J."/>
            <person name="Worley K."/>
            <person name="Petrosino J."/>
            <person name="Highlander S."/>
            <person name="Gibbs R."/>
            <person name="Gibbs R."/>
        </authorList>
    </citation>
    <scope>NUCLEOTIDE SEQUENCE [LARGE SCALE GENOMIC DNA]</scope>
    <source>
        <strain evidence="3 4">ATCC 51170</strain>
    </source>
</reference>
<dbReference type="HOGENOM" id="CLU_065125_0_0_9"/>
<dbReference type="SUPFAM" id="SSF51735">
    <property type="entry name" value="NAD(P)-binding Rossmann-fold domains"/>
    <property type="match status" value="1"/>
</dbReference>
<comment type="caution">
    <text evidence="3">The sequence shown here is derived from an EMBL/GenBank/DDBJ whole genome shotgun (WGS) entry which is preliminary data.</text>
</comment>
<evidence type="ECO:0000259" key="2">
    <source>
        <dbReference type="Pfam" id="PF21390"/>
    </source>
</evidence>
<dbReference type="InterPro" id="IPR010091">
    <property type="entry name" value="Thiazolinyl_imide_reductase"/>
</dbReference>
<evidence type="ECO:0000313" key="3">
    <source>
        <dbReference type="EMBL" id="EEU13304.1"/>
    </source>
</evidence>
<feature type="domain" description="Gfo/Idh/MocA-like oxidoreductase N-terminal" evidence="1">
    <location>
        <begin position="12"/>
        <end position="125"/>
    </location>
</feature>
<evidence type="ECO:0000259" key="1">
    <source>
        <dbReference type="Pfam" id="PF01408"/>
    </source>
</evidence>
<dbReference type="Pfam" id="PF01408">
    <property type="entry name" value="GFO_IDH_MocA"/>
    <property type="match status" value="1"/>
</dbReference>
<dbReference type="InterPro" id="IPR051450">
    <property type="entry name" value="Gfo/Idh/MocA_Oxidoreductases"/>
</dbReference>
<dbReference type="NCBIfam" id="TIGR01761">
    <property type="entry name" value="thiaz-red"/>
    <property type="match status" value="1"/>
</dbReference>
<dbReference type="Proteomes" id="UP000003821">
    <property type="component" value="Unassembled WGS sequence"/>
</dbReference>
<dbReference type="EMBL" id="ACXU01000005">
    <property type="protein sequence ID" value="EEU13304.1"/>
    <property type="molecule type" value="Genomic_DNA"/>
</dbReference>
<dbReference type="PANTHER" id="PTHR43377">
    <property type="entry name" value="BILIVERDIN REDUCTASE A"/>
    <property type="match status" value="1"/>
</dbReference>
<dbReference type="PANTHER" id="PTHR43377:SF1">
    <property type="entry name" value="BILIVERDIN REDUCTASE A"/>
    <property type="match status" value="1"/>
</dbReference>
<name>C7HT38_9FIRM</name>